<evidence type="ECO:0000256" key="2">
    <source>
        <dbReference type="PIRSR" id="PIRSR613078-2"/>
    </source>
</evidence>
<dbReference type="AlphaFoldDB" id="A0A4Q7V272"/>
<dbReference type="EMBL" id="SHKL01000001">
    <property type="protein sequence ID" value="RZT88456.1"/>
    <property type="molecule type" value="Genomic_DNA"/>
</dbReference>
<dbReference type="GO" id="GO:0016791">
    <property type="term" value="F:phosphatase activity"/>
    <property type="evidence" value="ECO:0007669"/>
    <property type="project" value="TreeGrafter"/>
</dbReference>
<protein>
    <submittedName>
        <fullName evidence="3">Putative phosphoglycerate mutase</fullName>
    </submittedName>
</protein>
<gene>
    <name evidence="3" type="ORF">EV383_5398</name>
</gene>
<dbReference type="Proteomes" id="UP000291591">
    <property type="component" value="Unassembled WGS sequence"/>
</dbReference>
<dbReference type="Pfam" id="PF00300">
    <property type="entry name" value="His_Phos_1"/>
    <property type="match status" value="1"/>
</dbReference>
<comment type="caution">
    <text evidence="3">The sequence shown here is derived from an EMBL/GenBank/DDBJ whole genome shotgun (WGS) entry which is preliminary data.</text>
</comment>
<dbReference type="GO" id="GO:0005737">
    <property type="term" value="C:cytoplasm"/>
    <property type="evidence" value="ECO:0007669"/>
    <property type="project" value="TreeGrafter"/>
</dbReference>
<dbReference type="Gene3D" id="3.40.50.1240">
    <property type="entry name" value="Phosphoglycerate mutase-like"/>
    <property type="match status" value="1"/>
</dbReference>
<name>A0A4Q7V272_PSEST</name>
<dbReference type="CDD" id="cd07067">
    <property type="entry name" value="HP_PGM_like"/>
    <property type="match status" value="1"/>
</dbReference>
<keyword evidence="4" id="KW-1185">Reference proteome</keyword>
<dbReference type="PANTHER" id="PTHR48100">
    <property type="entry name" value="BROAD-SPECIFICITY PHOSPHATASE YOR283W-RELATED"/>
    <property type="match status" value="1"/>
</dbReference>
<feature type="active site" description="Tele-phosphohistidine intermediate" evidence="1">
    <location>
        <position position="8"/>
    </location>
</feature>
<dbReference type="SMART" id="SM00855">
    <property type="entry name" value="PGAM"/>
    <property type="match status" value="1"/>
</dbReference>
<proteinExistence type="predicted"/>
<dbReference type="InterPro" id="IPR050275">
    <property type="entry name" value="PGM_Phosphatase"/>
</dbReference>
<dbReference type="InterPro" id="IPR013078">
    <property type="entry name" value="His_Pase_superF_clade-1"/>
</dbReference>
<dbReference type="PANTHER" id="PTHR48100:SF1">
    <property type="entry name" value="HISTIDINE PHOSPHATASE FAMILY PROTEIN-RELATED"/>
    <property type="match status" value="1"/>
</dbReference>
<dbReference type="InterPro" id="IPR029033">
    <property type="entry name" value="His_PPase_superfam"/>
</dbReference>
<dbReference type="SUPFAM" id="SSF53254">
    <property type="entry name" value="Phosphoglycerate mutase-like"/>
    <property type="match status" value="1"/>
</dbReference>
<reference evidence="3 4" key="1">
    <citation type="submission" date="2019-02" db="EMBL/GenBank/DDBJ databases">
        <title>Sequencing the genomes of 1000 actinobacteria strains.</title>
        <authorList>
            <person name="Klenk H.-P."/>
        </authorList>
    </citation>
    <scope>NUCLEOTIDE SEQUENCE [LARGE SCALE GENOMIC DNA]</scope>
    <source>
        <strain evidence="3 4">DSM 45779</strain>
    </source>
</reference>
<evidence type="ECO:0000313" key="3">
    <source>
        <dbReference type="EMBL" id="RZT88456.1"/>
    </source>
</evidence>
<accession>A0A4Q7V272</accession>
<evidence type="ECO:0000256" key="1">
    <source>
        <dbReference type="PIRSR" id="PIRSR613078-1"/>
    </source>
</evidence>
<feature type="binding site" evidence="2">
    <location>
        <position position="61"/>
    </location>
    <ligand>
        <name>substrate</name>
    </ligand>
</feature>
<sequence length="213" mass="23241">MDLILVRHGRPETVRSDGDLRGGADPGLTEEGHRQADLLGRYLARDGAAAPDVVVTSPMRRARETARALETHLHLPVRVDPRLAEFDIGAPAYVPAESVTLDREVLWRALETGEWGAHTFDPDAFEARVAEAFTEIIAANAGATVAVVCHNGVINSFLSVVLGRPRGMFVQPDYTSFSRLVAARSGRRQLRSINETPHLQLARSPAEPRARPA</sequence>
<feature type="active site" description="Proton donor/acceptor" evidence="1">
    <location>
        <position position="85"/>
    </location>
</feature>
<organism evidence="3 4">
    <name type="scientific">Pseudonocardia sediminis</name>
    <dbReference type="NCBI Taxonomy" id="1397368"/>
    <lineage>
        <taxon>Bacteria</taxon>
        <taxon>Bacillati</taxon>
        <taxon>Actinomycetota</taxon>
        <taxon>Actinomycetes</taxon>
        <taxon>Pseudonocardiales</taxon>
        <taxon>Pseudonocardiaceae</taxon>
        <taxon>Pseudonocardia</taxon>
    </lineage>
</organism>
<dbReference type="RefSeq" id="WP_165438511.1">
    <property type="nucleotide sequence ID" value="NZ_SHKL01000001.1"/>
</dbReference>
<evidence type="ECO:0000313" key="4">
    <source>
        <dbReference type="Proteomes" id="UP000291591"/>
    </source>
</evidence>